<gene>
    <name evidence="1" type="ORF">AWH56_01730</name>
    <name evidence="2" type="ORF">AWH56_021735</name>
</gene>
<reference evidence="2" key="4">
    <citation type="submission" date="2020-10" db="EMBL/GenBank/DDBJ databases">
        <authorList>
            <person name="Bassil N.M."/>
            <person name="Lloyd J.R."/>
        </authorList>
    </citation>
    <scope>NUCLEOTIDE SEQUENCE</scope>
    <source>
        <strain evidence="2">NB2006</strain>
    </source>
</reference>
<dbReference type="Proteomes" id="UP000180175">
    <property type="component" value="Chromosome"/>
</dbReference>
<accession>A0A1S2MHH4</accession>
<dbReference type="RefSeq" id="WP_071315536.1">
    <property type="nucleotide sequence ID" value="NZ_CP063356.2"/>
</dbReference>
<dbReference type="EMBL" id="CP063356">
    <property type="protein sequence ID" value="QOY35283.1"/>
    <property type="molecule type" value="Genomic_DNA"/>
</dbReference>
<proteinExistence type="predicted"/>
<dbReference type="EMBL" id="LQXD01000003">
    <property type="protein sequence ID" value="OIJ23195.1"/>
    <property type="molecule type" value="Genomic_DNA"/>
</dbReference>
<reference evidence="1 3" key="1">
    <citation type="submission" date="2016-10" db="EMBL/GenBank/DDBJ databases">
        <title>Draft genome sequences of four alkaliphilic bacteria belonging to the Anaerobacillus genus.</title>
        <authorList>
            <person name="Bassil N.M."/>
            <person name="Lloyd J.R."/>
        </authorList>
    </citation>
    <scope>NUCLEOTIDE SEQUENCE [LARGE SCALE GENOMIC DNA]</scope>
    <source>
        <strain evidence="1 3">NB2006</strain>
    </source>
</reference>
<reference evidence="2 3" key="3">
    <citation type="journal article" date="2019" name="Int. J. Syst. Evol. Microbiol.">
        <title>Anaerobacillus isosaccharinicus sp. nov., an alkaliphilic bacterium which degrades isosaccharinic acid.</title>
        <authorList>
            <person name="Bassil N.M."/>
            <person name="Lloyd J.R."/>
        </authorList>
    </citation>
    <scope>NUCLEOTIDE SEQUENCE [LARGE SCALE GENOMIC DNA]</scope>
    <source>
        <strain evidence="2 3">NB2006</strain>
    </source>
</reference>
<protein>
    <submittedName>
        <fullName evidence="1">Uncharacterized protein</fullName>
    </submittedName>
</protein>
<reference evidence="2 3" key="2">
    <citation type="journal article" date="2017" name="Genome Announc.">
        <title>Draft Genome Sequences of Four Alkaliphilic Bacteria Belonging to the Anaerobacillus Genus.</title>
        <authorList>
            <person name="Bassil N.M."/>
            <person name="Lloyd J.R."/>
        </authorList>
    </citation>
    <scope>NUCLEOTIDE SEQUENCE [LARGE SCALE GENOMIC DNA]</scope>
    <source>
        <strain evidence="2 3">NB2006</strain>
    </source>
</reference>
<keyword evidence="3" id="KW-1185">Reference proteome</keyword>
<evidence type="ECO:0000313" key="2">
    <source>
        <dbReference type="EMBL" id="QOY35283.1"/>
    </source>
</evidence>
<dbReference type="OrthoDB" id="9796370at2"/>
<evidence type="ECO:0000313" key="1">
    <source>
        <dbReference type="EMBL" id="OIJ23195.1"/>
    </source>
</evidence>
<dbReference type="KEGG" id="aia:AWH56_021735"/>
<sequence length="142" mass="16329">MKLSKEKCEETGHLDVALSHIGRVLYYSPKDQKGFWINEEVAKVLNSIDVGKMLEGFSSEVYNSRGVHWVDPSGKPEIELTEKYRGFAEKIENIGYFRFAATLKTICYIVISDTTRTLIHTTRCDDVKISSFREKLLINYNN</sequence>
<dbReference type="AlphaFoldDB" id="A0A1S2MHH4"/>
<name>A0A1S2MHH4_9BACI</name>
<organism evidence="1 3">
    <name type="scientific">Anaerobacillus isosaccharinicus</name>
    <dbReference type="NCBI Taxonomy" id="1532552"/>
    <lineage>
        <taxon>Bacteria</taxon>
        <taxon>Bacillati</taxon>
        <taxon>Bacillota</taxon>
        <taxon>Bacilli</taxon>
        <taxon>Bacillales</taxon>
        <taxon>Bacillaceae</taxon>
        <taxon>Anaerobacillus</taxon>
    </lineage>
</organism>
<evidence type="ECO:0000313" key="3">
    <source>
        <dbReference type="Proteomes" id="UP000180175"/>
    </source>
</evidence>